<keyword evidence="1" id="KW-1133">Transmembrane helix</keyword>
<keyword evidence="1" id="KW-0812">Transmembrane</keyword>
<reference evidence="2 3" key="1">
    <citation type="journal article" date="2016" name="Nat. Commun.">
        <title>Thousands of microbial genomes shed light on interconnected biogeochemical processes in an aquifer system.</title>
        <authorList>
            <person name="Anantharaman K."/>
            <person name="Brown C.T."/>
            <person name="Hug L.A."/>
            <person name="Sharon I."/>
            <person name="Castelle C.J."/>
            <person name="Probst A.J."/>
            <person name="Thomas B.C."/>
            <person name="Singh A."/>
            <person name="Wilkins M.J."/>
            <person name="Karaoz U."/>
            <person name="Brodie E.L."/>
            <person name="Williams K.H."/>
            <person name="Hubbard S.S."/>
            <person name="Banfield J.F."/>
        </authorList>
    </citation>
    <scope>NUCLEOTIDE SEQUENCE [LARGE SCALE GENOMIC DNA]</scope>
</reference>
<dbReference type="STRING" id="1797714.A3D04_00440"/>
<sequence length="265" mass="29901">MERREFTIEPVEASGIMGGEIEVDMQAADSIMKRTALRRDFKVTKGYFREAREAEGDEVLAISTAKVHNQRQVHEVGRSGISTLVRDGDTWFLQIHDQEISDQVNEWGRKHFKSGRGKTQTGVEHEEFIKRMRKEVGTGISNAFWNEKGSILISSAVKSSRLAVPFALAGYAIYTESNYFISESPFFGEYDRLKSYIVAGKIASVVIALSGWLVLEVALDSFVDDQILTTREKFIPNLQAPSIFFGSASLLLNSRKLIRLKQRDK</sequence>
<gene>
    <name evidence="2" type="ORF">A3D04_00440</name>
</gene>
<accession>A0A1F5GBA5</accession>
<feature type="transmembrane region" description="Helical" evidence="1">
    <location>
        <begin position="234"/>
        <end position="253"/>
    </location>
</feature>
<evidence type="ECO:0000313" key="2">
    <source>
        <dbReference type="EMBL" id="OGD89130.1"/>
    </source>
</evidence>
<protein>
    <submittedName>
        <fullName evidence="2">Uncharacterized protein</fullName>
    </submittedName>
</protein>
<dbReference type="AlphaFoldDB" id="A0A1F5GBA5"/>
<comment type="caution">
    <text evidence="2">The sequence shown here is derived from an EMBL/GenBank/DDBJ whole genome shotgun (WGS) entry which is preliminary data.</text>
</comment>
<evidence type="ECO:0000256" key="1">
    <source>
        <dbReference type="SAM" id="Phobius"/>
    </source>
</evidence>
<feature type="transmembrane region" description="Helical" evidence="1">
    <location>
        <begin position="196"/>
        <end position="214"/>
    </location>
</feature>
<organism evidence="2 3">
    <name type="scientific">Candidatus Curtissbacteria bacterium RIFCSPHIGHO2_02_FULL_40_16b</name>
    <dbReference type="NCBI Taxonomy" id="1797714"/>
    <lineage>
        <taxon>Bacteria</taxon>
        <taxon>Candidatus Curtissiibacteriota</taxon>
    </lineage>
</organism>
<proteinExistence type="predicted"/>
<evidence type="ECO:0000313" key="3">
    <source>
        <dbReference type="Proteomes" id="UP000177369"/>
    </source>
</evidence>
<dbReference type="EMBL" id="MFBD01000011">
    <property type="protein sequence ID" value="OGD89130.1"/>
    <property type="molecule type" value="Genomic_DNA"/>
</dbReference>
<name>A0A1F5GBA5_9BACT</name>
<dbReference type="Proteomes" id="UP000177369">
    <property type="component" value="Unassembled WGS sequence"/>
</dbReference>
<keyword evidence="1" id="KW-0472">Membrane</keyword>